<evidence type="ECO:0000313" key="2">
    <source>
        <dbReference type="Proteomes" id="UP001354971"/>
    </source>
</evidence>
<comment type="caution">
    <text evidence="1">The sequence shown here is derived from an EMBL/GenBank/DDBJ whole genome shotgun (WGS) entry which is preliminary data.</text>
</comment>
<evidence type="ECO:0008006" key="3">
    <source>
        <dbReference type="Google" id="ProtNLM"/>
    </source>
</evidence>
<evidence type="ECO:0000313" key="1">
    <source>
        <dbReference type="EMBL" id="MEE2525489.1"/>
    </source>
</evidence>
<dbReference type="EMBL" id="JAZDRP010000002">
    <property type="protein sequence ID" value="MEE2525489.1"/>
    <property type="molecule type" value="Genomic_DNA"/>
</dbReference>
<proteinExistence type="predicted"/>
<dbReference type="RefSeq" id="WP_330198151.1">
    <property type="nucleotide sequence ID" value="NZ_JAZDRP010000002.1"/>
</dbReference>
<protein>
    <recommendedName>
        <fullName evidence="3">Lipoprotein</fullName>
    </recommendedName>
</protein>
<organism evidence="1 2">
    <name type="scientific">Hyphobacterium lacteum</name>
    <dbReference type="NCBI Taxonomy" id="3116575"/>
    <lineage>
        <taxon>Bacteria</taxon>
        <taxon>Pseudomonadati</taxon>
        <taxon>Pseudomonadota</taxon>
        <taxon>Alphaproteobacteria</taxon>
        <taxon>Maricaulales</taxon>
        <taxon>Maricaulaceae</taxon>
        <taxon>Hyphobacterium</taxon>
    </lineage>
</organism>
<sequence length="192" mass="21229">MIRLVTAMAVPALLAACTPPPDEVQAATLFDALQAYCGQAFEGAVASEDPRDADWAGQTLTMHVRECSDNEIRIPLHVGEDRSRTWVVSRTEAGFRLKHDHRHEDGSEDVLTQYGGDSSTVSDSRVEFPADPFSRDLFEREGIPASSENVWLMQIEGESFTYGLDRPGRTFRAVFDLSTPVDAPPAPWGFED</sequence>
<dbReference type="Proteomes" id="UP001354971">
    <property type="component" value="Unassembled WGS sequence"/>
</dbReference>
<keyword evidence="2" id="KW-1185">Reference proteome</keyword>
<dbReference type="PROSITE" id="PS51257">
    <property type="entry name" value="PROKAR_LIPOPROTEIN"/>
    <property type="match status" value="1"/>
</dbReference>
<gene>
    <name evidence="1" type="ORF">V0U79_03860</name>
</gene>
<reference evidence="1 2" key="1">
    <citation type="submission" date="2024-01" db="EMBL/GenBank/DDBJ databases">
        <title>Hyphobacterium bacterium isolated from marine sediment.</title>
        <authorList>
            <person name="Zhao S."/>
        </authorList>
    </citation>
    <scope>NUCLEOTIDE SEQUENCE [LARGE SCALE GENOMIC DNA]</scope>
    <source>
        <strain evidence="2">HN65</strain>
    </source>
</reference>
<name>A0ABU7LPF2_9PROT</name>
<accession>A0ABU7LPF2</accession>